<evidence type="ECO:0000259" key="12">
    <source>
        <dbReference type="Pfam" id="PF01593"/>
    </source>
</evidence>
<evidence type="ECO:0000256" key="11">
    <source>
        <dbReference type="RuleBase" id="RU367069"/>
    </source>
</evidence>
<dbReference type="Proteomes" id="UP000187209">
    <property type="component" value="Unassembled WGS sequence"/>
</dbReference>
<dbReference type="OrthoDB" id="419752at2759"/>
<evidence type="ECO:0000313" key="13">
    <source>
        <dbReference type="EMBL" id="OMJ66707.1"/>
    </source>
</evidence>
<comment type="subcellular location">
    <subcellularLocation>
        <location evidence="11">Mitochondrion inner membrane</location>
    </subcellularLocation>
</comment>
<dbReference type="AlphaFoldDB" id="A0A1R2AQB8"/>
<evidence type="ECO:0000256" key="1">
    <source>
        <dbReference type="ARBA" id="ARBA00002600"/>
    </source>
</evidence>
<comment type="similarity">
    <text evidence="3 11">Belongs to the protoporphyrinogen/coproporphyrinogen oxidase family. Protoporphyrinogen oxidase subfamily.</text>
</comment>
<name>A0A1R2AQB8_9CILI</name>
<keyword evidence="9 11" id="KW-0627">Porphyrin biosynthesis</keyword>
<evidence type="ECO:0000256" key="4">
    <source>
        <dbReference type="ARBA" id="ARBA00012867"/>
    </source>
</evidence>
<dbReference type="PANTHER" id="PTHR42923">
    <property type="entry name" value="PROTOPORPHYRINOGEN OXIDASE"/>
    <property type="match status" value="1"/>
</dbReference>
<comment type="function">
    <text evidence="1 11">Catalyzes the 6-electron oxidation of protoporphyrinogen-IX to form protoporphyrin-IX.</text>
</comment>
<proteinExistence type="inferred from homology"/>
<dbReference type="GO" id="GO:0006782">
    <property type="term" value="P:protoporphyrinogen IX biosynthetic process"/>
    <property type="evidence" value="ECO:0007669"/>
    <property type="project" value="UniProtKB-UniRule"/>
</dbReference>
<keyword evidence="8 11" id="KW-0350">Heme biosynthesis</keyword>
<evidence type="ECO:0000256" key="6">
    <source>
        <dbReference type="ARBA" id="ARBA00022827"/>
    </source>
</evidence>
<dbReference type="InterPro" id="IPR036188">
    <property type="entry name" value="FAD/NAD-bd_sf"/>
</dbReference>
<dbReference type="NCBIfam" id="TIGR00562">
    <property type="entry name" value="proto_IX_ox"/>
    <property type="match status" value="1"/>
</dbReference>
<evidence type="ECO:0000256" key="3">
    <source>
        <dbReference type="ARBA" id="ARBA00010551"/>
    </source>
</evidence>
<dbReference type="UniPathway" id="UPA00251">
    <property type="reaction ID" value="UER00324"/>
</dbReference>
<comment type="caution">
    <text evidence="13">The sequence shown here is derived from an EMBL/GenBank/DDBJ whole genome shotgun (WGS) entry which is preliminary data.</text>
</comment>
<dbReference type="InterPro" id="IPR002937">
    <property type="entry name" value="Amino_oxidase"/>
</dbReference>
<dbReference type="PANTHER" id="PTHR42923:SF3">
    <property type="entry name" value="PROTOPORPHYRINOGEN OXIDASE"/>
    <property type="match status" value="1"/>
</dbReference>
<evidence type="ECO:0000256" key="5">
    <source>
        <dbReference type="ARBA" id="ARBA00022630"/>
    </source>
</evidence>
<comment type="catalytic activity">
    <reaction evidence="10 11">
        <text>protoporphyrinogen IX + 3 O2 = protoporphyrin IX + 3 H2O2</text>
        <dbReference type="Rhea" id="RHEA:25576"/>
        <dbReference type="ChEBI" id="CHEBI:15379"/>
        <dbReference type="ChEBI" id="CHEBI:16240"/>
        <dbReference type="ChEBI" id="CHEBI:57306"/>
        <dbReference type="ChEBI" id="CHEBI:57307"/>
        <dbReference type="EC" id="1.3.3.4"/>
    </reaction>
</comment>
<dbReference type="GO" id="GO:0004729">
    <property type="term" value="F:oxygen-dependent protoporphyrinogen oxidase activity"/>
    <property type="evidence" value="ECO:0007669"/>
    <property type="project" value="UniProtKB-UniRule"/>
</dbReference>
<dbReference type="Pfam" id="PF01593">
    <property type="entry name" value="Amino_oxidase"/>
    <property type="match status" value="1"/>
</dbReference>
<evidence type="ECO:0000256" key="7">
    <source>
        <dbReference type="ARBA" id="ARBA00023002"/>
    </source>
</evidence>
<dbReference type="EMBL" id="MPUH01001652">
    <property type="protein sequence ID" value="OMJ66707.1"/>
    <property type="molecule type" value="Genomic_DNA"/>
</dbReference>
<dbReference type="EC" id="1.3.3.4" evidence="4 11"/>
<evidence type="ECO:0000313" key="14">
    <source>
        <dbReference type="Proteomes" id="UP000187209"/>
    </source>
</evidence>
<gene>
    <name evidence="13" type="ORF">SteCoe_36357</name>
</gene>
<protein>
    <recommendedName>
        <fullName evidence="4 11">Protoporphyrinogen oxidase</fullName>
        <ecNumber evidence="4 11">1.3.3.4</ecNumber>
    </recommendedName>
</protein>
<evidence type="ECO:0000256" key="9">
    <source>
        <dbReference type="ARBA" id="ARBA00023244"/>
    </source>
</evidence>
<dbReference type="GO" id="GO:0005743">
    <property type="term" value="C:mitochondrial inner membrane"/>
    <property type="evidence" value="ECO:0007669"/>
    <property type="project" value="UniProtKB-SubCell"/>
</dbReference>
<dbReference type="InterPro" id="IPR050464">
    <property type="entry name" value="Zeta_carotene_desat/Oxidored"/>
</dbReference>
<comment type="pathway">
    <text evidence="2 11">Porphyrin-containing compound metabolism; protoporphyrin-IX biosynthesis; protoporphyrin-IX from protoporphyrinogen-IX: step 1/1.</text>
</comment>
<organism evidence="13 14">
    <name type="scientific">Stentor coeruleus</name>
    <dbReference type="NCBI Taxonomy" id="5963"/>
    <lineage>
        <taxon>Eukaryota</taxon>
        <taxon>Sar</taxon>
        <taxon>Alveolata</taxon>
        <taxon>Ciliophora</taxon>
        <taxon>Postciliodesmatophora</taxon>
        <taxon>Heterotrichea</taxon>
        <taxon>Heterotrichida</taxon>
        <taxon>Stentoridae</taxon>
        <taxon>Stentor</taxon>
    </lineage>
</organism>
<dbReference type="SUPFAM" id="SSF51905">
    <property type="entry name" value="FAD/NAD(P)-binding domain"/>
    <property type="match status" value="1"/>
</dbReference>
<comment type="cofactor">
    <cofactor evidence="11">
        <name>FAD</name>
        <dbReference type="ChEBI" id="CHEBI:57692"/>
    </cofactor>
    <text evidence="11">Binds 1 FAD per subunit.</text>
</comment>
<dbReference type="Gene3D" id="3.50.50.60">
    <property type="entry name" value="FAD/NAD(P)-binding domain"/>
    <property type="match status" value="1"/>
</dbReference>
<keyword evidence="7 11" id="KW-0560">Oxidoreductase</keyword>
<evidence type="ECO:0000256" key="10">
    <source>
        <dbReference type="ARBA" id="ARBA00047554"/>
    </source>
</evidence>
<feature type="domain" description="Amine oxidase" evidence="12">
    <location>
        <begin position="11"/>
        <end position="332"/>
    </location>
</feature>
<evidence type="ECO:0000256" key="2">
    <source>
        <dbReference type="ARBA" id="ARBA00005073"/>
    </source>
</evidence>
<keyword evidence="6 11" id="KW-0274">FAD</keyword>
<accession>A0A1R2AQB8</accession>
<keyword evidence="5 11" id="KW-0285">Flavoprotein</keyword>
<keyword evidence="14" id="KW-1185">Reference proteome</keyword>
<reference evidence="13 14" key="1">
    <citation type="submission" date="2016-11" db="EMBL/GenBank/DDBJ databases">
        <title>The macronuclear genome of Stentor coeruleus: a giant cell with tiny introns.</title>
        <authorList>
            <person name="Slabodnick M."/>
            <person name="Ruby J.G."/>
            <person name="Reiff S.B."/>
            <person name="Swart E.C."/>
            <person name="Gosai S."/>
            <person name="Prabakaran S."/>
            <person name="Witkowska E."/>
            <person name="Larue G.E."/>
            <person name="Fisher S."/>
            <person name="Freeman R.M."/>
            <person name="Gunawardena J."/>
            <person name="Chu W."/>
            <person name="Stover N.A."/>
            <person name="Gregory B.D."/>
            <person name="Nowacki M."/>
            <person name="Derisi J."/>
            <person name="Roy S.W."/>
            <person name="Marshall W.F."/>
            <person name="Sood P."/>
        </authorList>
    </citation>
    <scope>NUCLEOTIDE SEQUENCE [LARGE SCALE GENOMIC DNA]</scope>
    <source>
        <strain evidence="13">WM001</strain>
    </source>
</reference>
<dbReference type="InterPro" id="IPR004572">
    <property type="entry name" value="Protoporphyrinogen_oxidase"/>
</dbReference>
<evidence type="ECO:0000256" key="8">
    <source>
        <dbReference type="ARBA" id="ARBA00023133"/>
    </source>
</evidence>
<sequence>MQRVAIIGGGISGLSAGYYLKKLNPLISVDMFEGNKIGGWIQTTQKDGFVMENGPRSFRHSSKIIPLLDIINDVGIVDKVLCADTQSSQAQIRTKGQFIDLMPSGRMKMLKVLWSFPIYRRMILSNIFRKPKSEEVAGPDYDLSLKDFIENFFYFSKEEDKDFIINTLIDSFAQGIYSGDISKLSSRFCYPFSEIFKKKLKLQNDTKNSVNNIKSISEQVLKLLEQAKVKNSNCMNFIGGMAVLPNAIHNHLISQKNFKLISESVQSIELKNNKPLLNTESGSYEYDHVISTVPAKSLKKIIGDTIPEIGQICDKIPHNSLKNISLGFDNINIKGVGYLIPSKEQKFISGVLFDSCSFTYLRKTVTLMGHLTSPTDKMTKDFINVVECVEALPQYHVKHHLLVEEVKKLSPSWLSVSGQSFYLSGIPNCVIRSQDLISKLYHDKVLKNP</sequence>